<name>A0A0R1RYS8_9LACO</name>
<keyword evidence="3" id="KW-1185">Reference proteome</keyword>
<evidence type="ECO:0000313" key="3">
    <source>
        <dbReference type="Proteomes" id="UP000051931"/>
    </source>
</evidence>
<feature type="transmembrane region" description="Helical" evidence="1">
    <location>
        <begin position="55"/>
        <end position="72"/>
    </location>
</feature>
<accession>A0A0R1RYS8</accession>
<proteinExistence type="predicted"/>
<evidence type="ECO:0000256" key="1">
    <source>
        <dbReference type="SAM" id="Phobius"/>
    </source>
</evidence>
<feature type="transmembrane region" description="Helical" evidence="1">
    <location>
        <begin position="30"/>
        <end position="48"/>
    </location>
</feature>
<gene>
    <name evidence="2" type="ORF">FC23_GL000379</name>
</gene>
<feature type="transmembrane region" description="Helical" evidence="1">
    <location>
        <begin position="7"/>
        <end position="24"/>
    </location>
</feature>
<dbReference type="RefSeq" id="WP_027825300.1">
    <property type="nucleotide sequence ID" value="NZ_AUEI01000015.1"/>
</dbReference>
<keyword evidence="1" id="KW-0812">Transmembrane</keyword>
<evidence type="ECO:0000313" key="2">
    <source>
        <dbReference type="EMBL" id="KRL62125.1"/>
    </source>
</evidence>
<evidence type="ECO:0008006" key="4">
    <source>
        <dbReference type="Google" id="ProtNLM"/>
    </source>
</evidence>
<dbReference type="AlphaFoldDB" id="A0A0R1RYS8"/>
<dbReference type="PATRIC" id="fig|1122152.4.peg.385"/>
<protein>
    <recommendedName>
        <fullName evidence="4">Integral membrane protein</fullName>
    </recommendedName>
</protein>
<feature type="transmembrane region" description="Helical" evidence="1">
    <location>
        <begin position="78"/>
        <end position="99"/>
    </location>
</feature>
<dbReference type="Proteomes" id="UP000051931">
    <property type="component" value="Unassembled WGS sequence"/>
</dbReference>
<comment type="caution">
    <text evidence="2">The sequence shown here is derived from an EMBL/GenBank/DDBJ whole genome shotgun (WGS) entry which is preliminary data.</text>
</comment>
<sequence length="108" mass="11532">MKNTKFFAGIVMVFMSLYMLFQAVTAHLATNAMIAGIIFLVAGIAYVATKDMDNLTGDIAGLVLNLIGWFMTMSIPTVSLFGVFALIMAVVLFGLTLMLNSGNSALAK</sequence>
<keyword evidence="1" id="KW-0472">Membrane</keyword>
<reference evidence="2 3" key="1">
    <citation type="journal article" date="2015" name="Genome Announc.">
        <title>Expanding the biotechnology potential of lactobacilli through comparative genomics of 213 strains and associated genera.</title>
        <authorList>
            <person name="Sun Z."/>
            <person name="Harris H.M."/>
            <person name="McCann A."/>
            <person name="Guo C."/>
            <person name="Argimon S."/>
            <person name="Zhang W."/>
            <person name="Yang X."/>
            <person name="Jeffery I.B."/>
            <person name="Cooney J.C."/>
            <person name="Kagawa T.F."/>
            <person name="Liu W."/>
            <person name="Song Y."/>
            <person name="Salvetti E."/>
            <person name="Wrobel A."/>
            <person name="Rasinkangas P."/>
            <person name="Parkhill J."/>
            <person name="Rea M.C."/>
            <person name="O'Sullivan O."/>
            <person name="Ritari J."/>
            <person name="Douillard F.P."/>
            <person name="Paul Ross R."/>
            <person name="Yang R."/>
            <person name="Briner A.E."/>
            <person name="Felis G.E."/>
            <person name="de Vos W.M."/>
            <person name="Barrangou R."/>
            <person name="Klaenhammer T.R."/>
            <person name="Caufield P.W."/>
            <person name="Cui Y."/>
            <person name="Zhang H."/>
            <person name="O'Toole P.W."/>
        </authorList>
    </citation>
    <scope>NUCLEOTIDE SEQUENCE [LARGE SCALE GENOMIC DNA]</scope>
    <source>
        <strain evidence="2 3">DSM 15354</strain>
    </source>
</reference>
<dbReference type="OrthoDB" id="2315409at2"/>
<dbReference type="EMBL" id="AZFB01000013">
    <property type="protein sequence ID" value="KRL62125.1"/>
    <property type="molecule type" value="Genomic_DNA"/>
</dbReference>
<keyword evidence="1" id="KW-1133">Transmembrane helix</keyword>
<organism evidence="2 3">
    <name type="scientific">Lactobacillus psittaci DSM 15354</name>
    <dbReference type="NCBI Taxonomy" id="1122152"/>
    <lineage>
        <taxon>Bacteria</taxon>
        <taxon>Bacillati</taxon>
        <taxon>Bacillota</taxon>
        <taxon>Bacilli</taxon>
        <taxon>Lactobacillales</taxon>
        <taxon>Lactobacillaceae</taxon>
        <taxon>Lactobacillus</taxon>
    </lineage>
</organism>